<feature type="chain" id="PRO_5029516570" description="AP-4 complex subunit epsilon-1" evidence="6">
    <location>
        <begin position="27"/>
        <end position="496"/>
    </location>
</feature>
<proteinExistence type="predicted"/>
<evidence type="ECO:0000313" key="8">
    <source>
        <dbReference type="Proteomes" id="UP000570595"/>
    </source>
</evidence>
<dbReference type="PANTHER" id="PTHR21514:SF0">
    <property type="entry name" value="AP-4 COMPLEX ACCESSORY SUBUNIT TEPSIN"/>
    <property type="match status" value="1"/>
</dbReference>
<comment type="caution">
    <text evidence="7">The sequence shown here is derived from an EMBL/GenBank/DDBJ whole genome shotgun (WGS) entry which is preliminary data.</text>
</comment>
<dbReference type="InterPro" id="IPR035802">
    <property type="entry name" value="ENTH/VHS_tepsin"/>
</dbReference>
<feature type="region of interest" description="Disordered" evidence="5">
    <location>
        <begin position="242"/>
        <end position="262"/>
    </location>
</feature>
<dbReference type="GO" id="GO:0032588">
    <property type="term" value="C:trans-Golgi network membrane"/>
    <property type="evidence" value="ECO:0007669"/>
    <property type="project" value="TreeGrafter"/>
</dbReference>
<gene>
    <name evidence="7" type="ORF">FOZ61_008251</name>
</gene>
<organism evidence="7 8">
    <name type="scientific">Perkinsus olseni</name>
    <name type="common">Perkinsus atlanticus</name>
    <dbReference type="NCBI Taxonomy" id="32597"/>
    <lineage>
        <taxon>Eukaryota</taxon>
        <taxon>Sar</taxon>
        <taxon>Alveolata</taxon>
        <taxon>Perkinsozoa</taxon>
        <taxon>Perkinsea</taxon>
        <taxon>Perkinsida</taxon>
        <taxon>Perkinsidae</taxon>
        <taxon>Perkinsus</taxon>
    </lineage>
</organism>
<feature type="region of interest" description="Disordered" evidence="5">
    <location>
        <begin position="422"/>
        <end position="452"/>
    </location>
</feature>
<comment type="subcellular location">
    <subcellularLocation>
        <location evidence="1">Cytoplasmic vesicle</location>
    </subcellularLocation>
    <subcellularLocation>
        <location evidence="2">Golgi apparatus</location>
    </subcellularLocation>
</comment>
<evidence type="ECO:0000256" key="4">
    <source>
        <dbReference type="ARBA" id="ARBA00023329"/>
    </source>
</evidence>
<accession>A0A7J6L5L0</accession>
<dbReference type="SUPFAM" id="SSF48464">
    <property type="entry name" value="ENTH/VHS domain"/>
    <property type="match status" value="1"/>
</dbReference>
<evidence type="ECO:0000256" key="5">
    <source>
        <dbReference type="SAM" id="MobiDB-lite"/>
    </source>
</evidence>
<sequence length="496" mass="51500">MRRHTFALFLPRIAILSVVDFVASSAASTANTMIDWELIRYATNTDNKPTPGYAFNDLITNIRENPQGVPDVAAYLAECVAGEHAHVKLKALLCMKHLANRVPPFRIQLRSYAAVIEQATQFTGPPSPTYGDEPYRLVRDTATAVWDITFNQGDDIDNATQSLQKRIQGFGSAPTTGNANGPSVASTAIHGAADYVGDAIYDVVLDYREKGAVGTLRDATLDAADLVADGLETAAGWMRDMLAGSAAPPPPPPPPATGGGANITLPPNMAICDQPITSTGGFLEQYRQQNGSQFASVLERGGEADGDSSSSSSGGEGAKVLGPGIDIIVDGQGAATIISVDRTLNPPLIVVRLAKDGSRVVVDEDKCHIHIADHTPSAEDGKGENVATAHTEDLLDVGAEDKTNDSGAVDIGDGFKAVPMVGSTPASKISDKAADTTSGEDEGDTPAASAAAAAAAAAAPTVVTTPSNDLLGLQDSHELFHDPALNTSLKKAGVNI</sequence>
<dbReference type="InterPro" id="IPR008942">
    <property type="entry name" value="ENTH_VHS"/>
</dbReference>
<evidence type="ECO:0000256" key="3">
    <source>
        <dbReference type="ARBA" id="ARBA00023034"/>
    </source>
</evidence>
<protein>
    <recommendedName>
        <fullName evidence="9">AP-4 complex subunit epsilon-1</fullName>
    </recommendedName>
</protein>
<evidence type="ECO:0008006" key="9">
    <source>
        <dbReference type="Google" id="ProtNLM"/>
    </source>
</evidence>
<evidence type="ECO:0000256" key="6">
    <source>
        <dbReference type="SAM" id="SignalP"/>
    </source>
</evidence>
<dbReference type="CDD" id="cd03572">
    <property type="entry name" value="ENTH_like_Tepsin"/>
    <property type="match status" value="1"/>
</dbReference>
<keyword evidence="6" id="KW-0732">Signal</keyword>
<dbReference type="Gene3D" id="1.25.40.90">
    <property type="match status" value="1"/>
</dbReference>
<dbReference type="OrthoDB" id="118154at2759"/>
<dbReference type="InterPro" id="IPR039273">
    <property type="entry name" value="TEPSIN"/>
</dbReference>
<reference evidence="7 8" key="1">
    <citation type="submission" date="2020-04" db="EMBL/GenBank/DDBJ databases">
        <title>Perkinsus olseni comparative genomics.</title>
        <authorList>
            <person name="Bogema D.R."/>
        </authorList>
    </citation>
    <scope>NUCLEOTIDE SEQUENCE [LARGE SCALE GENOMIC DNA]</scope>
    <source>
        <strain evidence="7">ATCC PRA-179</strain>
    </source>
</reference>
<dbReference type="AlphaFoldDB" id="A0A7J6L5L0"/>
<evidence type="ECO:0000256" key="2">
    <source>
        <dbReference type="ARBA" id="ARBA00004555"/>
    </source>
</evidence>
<dbReference type="Proteomes" id="UP000570595">
    <property type="component" value="Unassembled WGS sequence"/>
</dbReference>
<dbReference type="PANTHER" id="PTHR21514">
    <property type="entry name" value="AP-4 COMPLEX ACCESSORY SUBUNIT TEPSIN"/>
    <property type="match status" value="1"/>
</dbReference>
<dbReference type="GO" id="GO:0031410">
    <property type="term" value="C:cytoplasmic vesicle"/>
    <property type="evidence" value="ECO:0007669"/>
    <property type="project" value="UniProtKB-SubCell"/>
</dbReference>
<dbReference type="EMBL" id="JABAHT010000535">
    <property type="protein sequence ID" value="KAF4654457.1"/>
    <property type="molecule type" value="Genomic_DNA"/>
</dbReference>
<evidence type="ECO:0000256" key="1">
    <source>
        <dbReference type="ARBA" id="ARBA00004541"/>
    </source>
</evidence>
<evidence type="ECO:0000313" key="7">
    <source>
        <dbReference type="EMBL" id="KAF4654457.1"/>
    </source>
</evidence>
<keyword evidence="3" id="KW-0333">Golgi apparatus</keyword>
<feature type="compositionally biased region" description="Pro residues" evidence="5">
    <location>
        <begin position="247"/>
        <end position="256"/>
    </location>
</feature>
<feature type="signal peptide" evidence="6">
    <location>
        <begin position="1"/>
        <end position="26"/>
    </location>
</feature>
<name>A0A7J6L5L0_PEROL</name>
<keyword evidence="4" id="KW-0968">Cytoplasmic vesicle</keyword>